<reference evidence="2" key="1">
    <citation type="journal article" date="2023" name="Mol. Phylogenet. Evol.">
        <title>Genome-scale phylogeny and comparative genomics of the fungal order Sordariales.</title>
        <authorList>
            <person name="Hensen N."/>
            <person name="Bonometti L."/>
            <person name="Westerberg I."/>
            <person name="Brannstrom I.O."/>
            <person name="Guillou S."/>
            <person name="Cros-Aarteil S."/>
            <person name="Calhoun S."/>
            <person name="Haridas S."/>
            <person name="Kuo A."/>
            <person name="Mondo S."/>
            <person name="Pangilinan J."/>
            <person name="Riley R."/>
            <person name="LaButti K."/>
            <person name="Andreopoulos B."/>
            <person name="Lipzen A."/>
            <person name="Chen C."/>
            <person name="Yan M."/>
            <person name="Daum C."/>
            <person name="Ng V."/>
            <person name="Clum A."/>
            <person name="Steindorff A."/>
            <person name="Ohm R.A."/>
            <person name="Martin F."/>
            <person name="Silar P."/>
            <person name="Natvig D.O."/>
            <person name="Lalanne C."/>
            <person name="Gautier V."/>
            <person name="Ament-Velasquez S.L."/>
            <person name="Kruys A."/>
            <person name="Hutchinson M.I."/>
            <person name="Powell A.J."/>
            <person name="Barry K."/>
            <person name="Miller A.N."/>
            <person name="Grigoriev I.V."/>
            <person name="Debuchy R."/>
            <person name="Gladieux P."/>
            <person name="Hiltunen Thoren M."/>
            <person name="Johannesson H."/>
        </authorList>
    </citation>
    <scope>NUCLEOTIDE SEQUENCE</scope>
    <source>
        <strain evidence="2">CBS 232.78</strain>
    </source>
</reference>
<comment type="caution">
    <text evidence="2">The sequence shown here is derived from an EMBL/GenBank/DDBJ whole genome shotgun (WGS) entry which is preliminary data.</text>
</comment>
<feature type="signal peptide" evidence="1">
    <location>
        <begin position="1"/>
        <end position="19"/>
    </location>
</feature>
<evidence type="ECO:0000313" key="2">
    <source>
        <dbReference type="EMBL" id="KAK3386853.1"/>
    </source>
</evidence>
<evidence type="ECO:0000256" key="1">
    <source>
        <dbReference type="SAM" id="SignalP"/>
    </source>
</evidence>
<feature type="chain" id="PRO_5042274160" evidence="1">
    <location>
        <begin position="20"/>
        <end position="205"/>
    </location>
</feature>
<keyword evidence="1" id="KW-0732">Signal</keyword>
<accession>A0AAE0NSF5</accession>
<organism evidence="2 3">
    <name type="scientific">Podospora didyma</name>
    <dbReference type="NCBI Taxonomy" id="330526"/>
    <lineage>
        <taxon>Eukaryota</taxon>
        <taxon>Fungi</taxon>
        <taxon>Dikarya</taxon>
        <taxon>Ascomycota</taxon>
        <taxon>Pezizomycotina</taxon>
        <taxon>Sordariomycetes</taxon>
        <taxon>Sordariomycetidae</taxon>
        <taxon>Sordariales</taxon>
        <taxon>Podosporaceae</taxon>
        <taxon>Podospora</taxon>
    </lineage>
</organism>
<keyword evidence="3" id="KW-1185">Reference proteome</keyword>
<name>A0AAE0NSF5_9PEZI</name>
<protein>
    <submittedName>
        <fullName evidence="2">Uncharacterized protein</fullName>
    </submittedName>
</protein>
<sequence>MRFQAILLPLAGLISYVYSQEADVRLHAREFTPEVPSAARRDPGLLEDDVRSLISKRAPTIPAGKDANKLHVWVRLDTRPITYDSRSGATHDGLNQLMKDTGGRHVDVIVGNAKGYNEYGLKFNDKTWQKKANGDGAAVSAYAGPYEATKGEALTYKGQVGDGRRTLNSIGTLATSAIQGKTYHHSTYNCRVFADGLVAQLAPKP</sequence>
<evidence type="ECO:0000313" key="3">
    <source>
        <dbReference type="Proteomes" id="UP001285441"/>
    </source>
</evidence>
<proteinExistence type="predicted"/>
<gene>
    <name evidence="2" type="ORF">B0H63DRAFT_141488</name>
</gene>
<dbReference type="AlphaFoldDB" id="A0AAE0NSF5"/>
<dbReference type="Proteomes" id="UP001285441">
    <property type="component" value="Unassembled WGS sequence"/>
</dbReference>
<dbReference type="EMBL" id="JAULSW010000003">
    <property type="protein sequence ID" value="KAK3386853.1"/>
    <property type="molecule type" value="Genomic_DNA"/>
</dbReference>
<reference evidence="2" key="2">
    <citation type="submission" date="2023-06" db="EMBL/GenBank/DDBJ databases">
        <authorList>
            <consortium name="Lawrence Berkeley National Laboratory"/>
            <person name="Haridas S."/>
            <person name="Hensen N."/>
            <person name="Bonometti L."/>
            <person name="Westerberg I."/>
            <person name="Brannstrom I.O."/>
            <person name="Guillou S."/>
            <person name="Cros-Aarteil S."/>
            <person name="Calhoun S."/>
            <person name="Kuo A."/>
            <person name="Mondo S."/>
            <person name="Pangilinan J."/>
            <person name="Riley R."/>
            <person name="LaButti K."/>
            <person name="Andreopoulos B."/>
            <person name="Lipzen A."/>
            <person name="Chen C."/>
            <person name="Yanf M."/>
            <person name="Daum C."/>
            <person name="Ng V."/>
            <person name="Clum A."/>
            <person name="Steindorff A."/>
            <person name="Ohm R."/>
            <person name="Martin F."/>
            <person name="Silar P."/>
            <person name="Natvig D."/>
            <person name="Lalanne C."/>
            <person name="Gautier V."/>
            <person name="Ament-velasquez S.L."/>
            <person name="Kruys A."/>
            <person name="Hutchinson M.I."/>
            <person name="Powell A.J."/>
            <person name="Barry K."/>
            <person name="Miller A.N."/>
            <person name="Grigoriev I.V."/>
            <person name="Debuchy R."/>
            <person name="Gladieux P."/>
            <person name="Thoren M.H."/>
            <person name="Johannesson H."/>
        </authorList>
    </citation>
    <scope>NUCLEOTIDE SEQUENCE</scope>
    <source>
        <strain evidence="2">CBS 232.78</strain>
    </source>
</reference>